<dbReference type="AlphaFoldDB" id="F0P103"/>
<reference evidence="1 2" key="1">
    <citation type="journal article" date="2011" name="Stand. Genomic Sci.">
        <title>Complete genome sequence of Weeksella virosa type strain (9751).</title>
        <authorList>
            <person name="Lang E."/>
            <person name="Teshima H."/>
            <person name="Lucas S."/>
            <person name="Lapidus A."/>
            <person name="Hammon N."/>
            <person name="Deshpande S."/>
            <person name="Nolan M."/>
            <person name="Cheng J.F."/>
            <person name="Pitluck S."/>
            <person name="Liolios K."/>
            <person name="Pagani I."/>
            <person name="Mikhailova N."/>
            <person name="Ivanova N."/>
            <person name="Mavromatis K."/>
            <person name="Pati A."/>
            <person name="Tapia R."/>
            <person name="Han C."/>
            <person name="Goodwin L."/>
            <person name="Chen A."/>
            <person name="Palaniappan K."/>
            <person name="Land M."/>
            <person name="Hauser L."/>
            <person name="Chang Y.J."/>
            <person name="Jeffries C.D."/>
            <person name="Brambilla E.M."/>
            <person name="Kopitz M."/>
            <person name="Rohde M."/>
            <person name="Goker M."/>
            <person name="Tindall B.J."/>
            <person name="Detter J.C."/>
            <person name="Woyke T."/>
            <person name="Bristow J."/>
            <person name="Eisen J.A."/>
            <person name="Markowitz V."/>
            <person name="Hugenholtz P."/>
            <person name="Klenk H.P."/>
            <person name="Kyrpides N.C."/>
        </authorList>
    </citation>
    <scope>NUCLEOTIDE SEQUENCE [LARGE SCALE GENOMIC DNA]</scope>
    <source>
        <strain evidence="2">ATCC 43766 / DSM 16922 / JCM 21250 / NBRC 16016 / NCTC 11634 / CL345/78</strain>
    </source>
</reference>
<organism evidence="1 2">
    <name type="scientific">Weeksella virosa (strain ATCC 43766 / DSM 16922 / JCM 21250 / CCUG 30538 / CDC 9751 / IAM 14551 / NBRC 16016 / NCTC 11634 / CL345/78)</name>
    <dbReference type="NCBI Taxonomy" id="865938"/>
    <lineage>
        <taxon>Bacteria</taxon>
        <taxon>Pseudomonadati</taxon>
        <taxon>Bacteroidota</taxon>
        <taxon>Flavobacteriia</taxon>
        <taxon>Flavobacteriales</taxon>
        <taxon>Weeksellaceae</taxon>
        <taxon>Weeksella</taxon>
    </lineage>
</organism>
<evidence type="ECO:0000313" key="2">
    <source>
        <dbReference type="Proteomes" id="UP000008641"/>
    </source>
</evidence>
<dbReference type="Pfam" id="PF13692">
    <property type="entry name" value="Glyco_trans_1_4"/>
    <property type="match status" value="1"/>
</dbReference>
<sequence length="404" mass="47166">MDKKTVFFIGLVWPEPTSSAAGWRIIQLIELFLQFDYKVIFGSCAQKSDYSFPLNSLSVEEIQLSLNDASFDNYIKQLLPDIVVYDRFITEEQFGWRVKEFSPKSIQILDTEDLHFLREARTEAYKNKTTVSLFPLSTLAKRELSSIYRSDLSLIISEKEEKLLTEQFNIPPELLFYLPFLEKLNKTEYLPNFHERSNFCFIGNFMHLPNYETVKIIKEIWPTIRKQLPKAEMHIYGAYCTKKVQQLKQPKEGLYVLGRTENSQKMIQNYRILLAPIPFGAGLKGKFIDAMHAGTPSVTSPIGAEGICDDDWPGFFLDENDTYQNLINLYLDEKLWHEKQTLGYQLLKQKFDLNLWSCIFKEKIDDISNNILSYRNQNIVGTLMQQQGLMATKYLSKWIEEKNK</sequence>
<dbReference type="OrthoDB" id="9807209at2"/>
<proteinExistence type="predicted"/>
<dbReference type="RefSeq" id="WP_013598976.1">
    <property type="nucleotide sequence ID" value="NC_015144.1"/>
</dbReference>
<dbReference type="HOGENOM" id="CLU_028014_2_1_10"/>
<dbReference type="STRING" id="865938.Weevi_1902"/>
<dbReference type="Gene3D" id="3.40.50.2000">
    <property type="entry name" value="Glycogen Phosphorylase B"/>
    <property type="match status" value="1"/>
</dbReference>
<accession>F0P103</accession>
<gene>
    <name evidence="1" type="ordered locus">Weevi_1902</name>
</gene>
<keyword evidence="2" id="KW-1185">Reference proteome</keyword>
<dbReference type="KEGG" id="wvi:Weevi_1902"/>
<dbReference type="GO" id="GO:0016740">
    <property type="term" value="F:transferase activity"/>
    <property type="evidence" value="ECO:0007669"/>
    <property type="project" value="UniProtKB-KW"/>
</dbReference>
<dbReference type="SUPFAM" id="SSF53756">
    <property type="entry name" value="UDP-Glycosyltransferase/glycogen phosphorylase"/>
    <property type="match status" value="1"/>
</dbReference>
<name>F0P103_WEEVC</name>
<dbReference type="eggNOG" id="COG0438">
    <property type="taxonomic scope" value="Bacteria"/>
</dbReference>
<evidence type="ECO:0000313" key="1">
    <source>
        <dbReference type="EMBL" id="ADX68587.1"/>
    </source>
</evidence>
<reference evidence="2" key="2">
    <citation type="journal article" date="2011" name="Stand. Genomic Sci.">
        <title>Complete genome sequence of Weeksella virosa type strain (9751T).</title>
        <authorList>
            <person name="Lang E."/>
            <person name="Teshima H."/>
            <person name="Lucas S."/>
            <person name="Lapidus A."/>
            <person name="Hammon N."/>
            <person name="Deshpande S."/>
            <person name="Nolan M."/>
            <person name="Cheng J."/>
            <person name="Pitluck S."/>
            <person name="Liolios K."/>
            <person name="Pagani I."/>
            <person name="Mikhailova N."/>
            <person name="Ivanova N."/>
            <person name="Mavromatis K."/>
            <person name="Pati A."/>
            <person name="Tapia R."/>
            <person name="Han C."/>
            <person name="Goodwin L."/>
            <person name="Chen A."/>
            <person name="Palaniappan K."/>
            <person name="Land M."/>
            <person name="Hauser L."/>
            <person name="Chang Y."/>
            <person name="Jeffries C."/>
            <person name="Brambilla E."/>
            <person name="Kopitz M."/>
            <person name="Rohde M."/>
            <person name="Goker M."/>
            <person name="Tindall B."/>
            <person name="Detter J."/>
            <person name="Woyke T."/>
            <person name="Bristow J."/>
            <person name="Eisen J."/>
            <person name="Markowitz V."/>
            <person name="Hugenholtz P."/>
            <person name="Klenk H."/>
            <person name="Kyrpides N."/>
        </authorList>
    </citation>
    <scope>NUCLEOTIDE SEQUENCE [LARGE SCALE GENOMIC DNA]</scope>
    <source>
        <strain evidence="2">ATCC 43766 / DSM 16922 / JCM 21250 / NBRC 16016 / NCTC 11634 / CL345/78</strain>
    </source>
</reference>
<dbReference type="Proteomes" id="UP000008641">
    <property type="component" value="Chromosome"/>
</dbReference>
<dbReference type="EMBL" id="CP002455">
    <property type="protein sequence ID" value="ADX68587.1"/>
    <property type="molecule type" value="Genomic_DNA"/>
</dbReference>
<keyword evidence="1" id="KW-0808">Transferase</keyword>
<protein>
    <submittedName>
        <fullName evidence="1">Glycosyl transferase group 1</fullName>
    </submittedName>
</protein>